<dbReference type="SUPFAM" id="SSF49562">
    <property type="entry name" value="C2 domain (Calcium/lipid-binding domain, CaLB)"/>
    <property type="match status" value="1"/>
</dbReference>
<dbReference type="InterPro" id="IPR035892">
    <property type="entry name" value="C2_domain_sf"/>
</dbReference>
<feature type="compositionally biased region" description="Polar residues" evidence="1">
    <location>
        <begin position="240"/>
        <end position="260"/>
    </location>
</feature>
<keyword evidence="4" id="KW-1185">Reference proteome</keyword>
<dbReference type="Pfam" id="PF00168">
    <property type="entry name" value="C2"/>
    <property type="match status" value="1"/>
</dbReference>
<evidence type="ECO:0000313" key="3">
    <source>
        <dbReference type="EMBL" id="CAF2937841.1"/>
    </source>
</evidence>
<dbReference type="Proteomes" id="UP000675881">
    <property type="component" value="Chromosome 5"/>
</dbReference>
<keyword evidence="2" id="KW-0812">Transmembrane</keyword>
<dbReference type="PROSITE" id="PS50004">
    <property type="entry name" value="C2"/>
    <property type="match status" value="1"/>
</dbReference>
<feature type="transmembrane region" description="Helical" evidence="2">
    <location>
        <begin position="37"/>
        <end position="60"/>
    </location>
</feature>
<evidence type="ECO:0000313" key="4">
    <source>
        <dbReference type="Proteomes" id="UP000675881"/>
    </source>
</evidence>
<dbReference type="EMBL" id="HG994584">
    <property type="protein sequence ID" value="CAF2937841.1"/>
    <property type="molecule type" value="Genomic_DNA"/>
</dbReference>
<gene>
    <name evidence="3" type="ORF">LSAA_10208</name>
</gene>
<reference evidence="3" key="1">
    <citation type="submission" date="2021-02" db="EMBL/GenBank/DDBJ databases">
        <authorList>
            <person name="Bekaert M."/>
        </authorList>
    </citation>
    <scope>NUCLEOTIDE SEQUENCE</scope>
    <source>
        <strain evidence="3">IoA-00</strain>
    </source>
</reference>
<feature type="compositionally biased region" description="Basic and acidic residues" evidence="1">
    <location>
        <begin position="292"/>
        <end position="305"/>
    </location>
</feature>
<name>A0A7R8CY10_LEPSM</name>
<protein>
    <submittedName>
        <fullName evidence="3">(salmon louse) hypothetical protein</fullName>
    </submittedName>
</protein>
<keyword evidence="2" id="KW-1133">Transmembrane helix</keyword>
<dbReference type="AlphaFoldDB" id="A0A7R8CY10"/>
<keyword evidence="2" id="KW-0472">Membrane</keyword>
<feature type="region of interest" description="Disordered" evidence="1">
    <location>
        <begin position="234"/>
        <end position="327"/>
    </location>
</feature>
<dbReference type="InterPro" id="IPR000008">
    <property type="entry name" value="C2_dom"/>
</dbReference>
<accession>A0A7R8CY10</accession>
<organism evidence="3 4">
    <name type="scientific">Lepeophtheirus salmonis</name>
    <name type="common">Salmon louse</name>
    <name type="synonym">Caligus salmonis</name>
    <dbReference type="NCBI Taxonomy" id="72036"/>
    <lineage>
        <taxon>Eukaryota</taxon>
        <taxon>Metazoa</taxon>
        <taxon>Ecdysozoa</taxon>
        <taxon>Arthropoda</taxon>
        <taxon>Crustacea</taxon>
        <taxon>Multicrustacea</taxon>
        <taxon>Hexanauplia</taxon>
        <taxon>Copepoda</taxon>
        <taxon>Siphonostomatoida</taxon>
        <taxon>Caligidae</taxon>
        <taxon>Lepeophtheirus</taxon>
    </lineage>
</organism>
<proteinExistence type="predicted"/>
<sequence>MGWSDLYSLKYPPPPQCAARLVVKSRRKPDSTTRSGCFARVVIVAGVIAVAARVAVATLVEIRVCRWCLVAAGVIVIAASPNAEDFLVAGVPKDNPTVLAEVLVVALRKPNSNPEKCAVVGAGGIVVDVAVGVPPRFKKKEEETVAGASTRRNRIFTTEVDSGNQHPVWSANHVFTNVEENDFMASELEIMVWNYSNSQNHECLGKLVLESASLLNVNNQVQWYPLQNPNGYGRYDTHQSDQSSMDLESLKTSQRRNNSACLLPVSSGRLHGRRKSDCGNRSIPIDTLGLDPKVRRNSSLDRGGDQDPYSGGSYNYDNNSRRNSRLY</sequence>
<evidence type="ECO:0000256" key="2">
    <source>
        <dbReference type="SAM" id="Phobius"/>
    </source>
</evidence>
<dbReference type="Gene3D" id="2.60.40.150">
    <property type="entry name" value="C2 domain"/>
    <property type="match status" value="1"/>
</dbReference>
<evidence type="ECO:0000256" key="1">
    <source>
        <dbReference type="SAM" id="MobiDB-lite"/>
    </source>
</evidence>
<dbReference type="OrthoDB" id="6368590at2759"/>